<keyword evidence="5" id="KW-0472">Membrane</keyword>
<dbReference type="InterPro" id="IPR051836">
    <property type="entry name" value="Kremen_rcpt"/>
</dbReference>
<evidence type="ECO:0000256" key="4">
    <source>
        <dbReference type="ARBA" id="ARBA00022989"/>
    </source>
</evidence>
<dbReference type="PROSITE" id="PS51212">
    <property type="entry name" value="WSC"/>
    <property type="match status" value="2"/>
</dbReference>
<evidence type="ECO:0000313" key="8">
    <source>
        <dbReference type="EMBL" id="KAK3323059.1"/>
    </source>
</evidence>
<dbReference type="InterPro" id="IPR002889">
    <property type="entry name" value="WSC_carb-bd"/>
</dbReference>
<keyword evidence="3" id="KW-0732">Signal</keyword>
<dbReference type="EMBL" id="JAUEDM010000003">
    <property type="protein sequence ID" value="KAK3323059.1"/>
    <property type="molecule type" value="Genomic_DNA"/>
</dbReference>
<accession>A0AAE0M9N2</accession>
<keyword evidence="4" id="KW-1133">Transmembrane helix</keyword>
<dbReference type="Proteomes" id="UP001283341">
    <property type="component" value="Unassembled WGS sequence"/>
</dbReference>
<dbReference type="SMART" id="SM00321">
    <property type="entry name" value="WSC"/>
    <property type="match status" value="2"/>
</dbReference>
<evidence type="ECO:0000256" key="2">
    <source>
        <dbReference type="ARBA" id="ARBA00022692"/>
    </source>
</evidence>
<comment type="subcellular location">
    <subcellularLocation>
        <location evidence="1">Membrane</location>
        <topology evidence="1">Single-pass membrane protein</topology>
    </subcellularLocation>
</comment>
<sequence length="178" mass="18495">MLGADDMTLDKCATFCASWPYFGAEYGRECFCGLGIDQNAGGAPAPQAECSFSCAGDSSEICGAGGRMNLYHHPAKSPRNPETISGSVRLGCVTEAPGGRTLGLAATASDAMTLEICDAFCASYSMWGVEYGRECFCGNELRAGAEMVGLGECDMLCAGNGLQLCGAGNRVMVYTRSA</sequence>
<evidence type="ECO:0000259" key="7">
    <source>
        <dbReference type="PROSITE" id="PS51212"/>
    </source>
</evidence>
<organism evidence="8 9">
    <name type="scientific">Apodospora peruviana</name>
    <dbReference type="NCBI Taxonomy" id="516989"/>
    <lineage>
        <taxon>Eukaryota</taxon>
        <taxon>Fungi</taxon>
        <taxon>Dikarya</taxon>
        <taxon>Ascomycota</taxon>
        <taxon>Pezizomycotina</taxon>
        <taxon>Sordariomycetes</taxon>
        <taxon>Sordariomycetidae</taxon>
        <taxon>Sordariales</taxon>
        <taxon>Lasiosphaeriaceae</taxon>
        <taxon>Apodospora</taxon>
    </lineage>
</organism>
<evidence type="ECO:0000256" key="3">
    <source>
        <dbReference type="ARBA" id="ARBA00022729"/>
    </source>
</evidence>
<keyword evidence="2" id="KW-0812">Transmembrane</keyword>
<evidence type="ECO:0000256" key="5">
    <source>
        <dbReference type="ARBA" id="ARBA00023136"/>
    </source>
</evidence>
<dbReference type="Pfam" id="PF01822">
    <property type="entry name" value="WSC"/>
    <property type="match status" value="2"/>
</dbReference>
<protein>
    <submittedName>
        <fullName evidence="8">WSC domain-containing protein</fullName>
    </submittedName>
</protein>
<dbReference type="AlphaFoldDB" id="A0AAE0M9N2"/>
<reference evidence="8" key="2">
    <citation type="submission" date="2023-06" db="EMBL/GenBank/DDBJ databases">
        <authorList>
            <consortium name="Lawrence Berkeley National Laboratory"/>
            <person name="Haridas S."/>
            <person name="Hensen N."/>
            <person name="Bonometti L."/>
            <person name="Westerberg I."/>
            <person name="Brannstrom I.O."/>
            <person name="Guillou S."/>
            <person name="Cros-Aarteil S."/>
            <person name="Calhoun S."/>
            <person name="Kuo A."/>
            <person name="Mondo S."/>
            <person name="Pangilinan J."/>
            <person name="Riley R."/>
            <person name="Labutti K."/>
            <person name="Andreopoulos B."/>
            <person name="Lipzen A."/>
            <person name="Chen C."/>
            <person name="Yanf M."/>
            <person name="Daum C."/>
            <person name="Ng V."/>
            <person name="Clum A."/>
            <person name="Steindorff A."/>
            <person name="Ohm R."/>
            <person name="Martin F."/>
            <person name="Silar P."/>
            <person name="Natvig D."/>
            <person name="Lalanne C."/>
            <person name="Gautier V."/>
            <person name="Ament-Velasquez S.L."/>
            <person name="Kruys A."/>
            <person name="Hutchinson M.I."/>
            <person name="Powell A.J."/>
            <person name="Barry K."/>
            <person name="Miller A.N."/>
            <person name="Grigoriev I.V."/>
            <person name="Debuchy R."/>
            <person name="Gladieux P."/>
            <person name="Thoren M.H."/>
            <person name="Johannesson H."/>
        </authorList>
    </citation>
    <scope>NUCLEOTIDE SEQUENCE</scope>
    <source>
        <strain evidence="8">CBS 118394</strain>
    </source>
</reference>
<dbReference type="PANTHER" id="PTHR24269">
    <property type="entry name" value="KREMEN PROTEIN"/>
    <property type="match status" value="1"/>
</dbReference>
<keyword evidence="6" id="KW-0325">Glycoprotein</keyword>
<reference evidence="8" key="1">
    <citation type="journal article" date="2023" name="Mol. Phylogenet. Evol.">
        <title>Genome-scale phylogeny and comparative genomics of the fungal order Sordariales.</title>
        <authorList>
            <person name="Hensen N."/>
            <person name="Bonometti L."/>
            <person name="Westerberg I."/>
            <person name="Brannstrom I.O."/>
            <person name="Guillou S."/>
            <person name="Cros-Aarteil S."/>
            <person name="Calhoun S."/>
            <person name="Haridas S."/>
            <person name="Kuo A."/>
            <person name="Mondo S."/>
            <person name="Pangilinan J."/>
            <person name="Riley R."/>
            <person name="LaButti K."/>
            <person name="Andreopoulos B."/>
            <person name="Lipzen A."/>
            <person name="Chen C."/>
            <person name="Yan M."/>
            <person name="Daum C."/>
            <person name="Ng V."/>
            <person name="Clum A."/>
            <person name="Steindorff A."/>
            <person name="Ohm R.A."/>
            <person name="Martin F."/>
            <person name="Silar P."/>
            <person name="Natvig D.O."/>
            <person name="Lalanne C."/>
            <person name="Gautier V."/>
            <person name="Ament-Velasquez S.L."/>
            <person name="Kruys A."/>
            <person name="Hutchinson M.I."/>
            <person name="Powell A.J."/>
            <person name="Barry K."/>
            <person name="Miller A.N."/>
            <person name="Grigoriev I.V."/>
            <person name="Debuchy R."/>
            <person name="Gladieux P."/>
            <person name="Hiltunen Thoren M."/>
            <person name="Johannesson H."/>
        </authorList>
    </citation>
    <scope>NUCLEOTIDE SEQUENCE</scope>
    <source>
        <strain evidence="8">CBS 118394</strain>
    </source>
</reference>
<name>A0AAE0M9N2_9PEZI</name>
<dbReference type="PANTHER" id="PTHR24269:SF16">
    <property type="entry name" value="PROTEIN SLG1"/>
    <property type="match status" value="1"/>
</dbReference>
<keyword evidence="9" id="KW-1185">Reference proteome</keyword>
<evidence type="ECO:0000256" key="6">
    <source>
        <dbReference type="ARBA" id="ARBA00023180"/>
    </source>
</evidence>
<feature type="domain" description="WSC" evidence="7">
    <location>
        <begin position="86"/>
        <end position="177"/>
    </location>
</feature>
<feature type="domain" description="WSC" evidence="7">
    <location>
        <begin position="1"/>
        <end position="74"/>
    </location>
</feature>
<comment type="caution">
    <text evidence="8">The sequence shown here is derived from an EMBL/GenBank/DDBJ whole genome shotgun (WGS) entry which is preliminary data.</text>
</comment>
<evidence type="ECO:0000256" key="1">
    <source>
        <dbReference type="ARBA" id="ARBA00004167"/>
    </source>
</evidence>
<evidence type="ECO:0000313" key="9">
    <source>
        <dbReference type="Proteomes" id="UP001283341"/>
    </source>
</evidence>
<proteinExistence type="predicted"/>
<dbReference type="GO" id="GO:0005886">
    <property type="term" value="C:plasma membrane"/>
    <property type="evidence" value="ECO:0007669"/>
    <property type="project" value="TreeGrafter"/>
</dbReference>
<gene>
    <name evidence="8" type="ORF">B0H66DRAFT_555740</name>
</gene>